<proteinExistence type="predicted"/>
<protein>
    <submittedName>
        <fullName evidence="1">Uncharacterized protein</fullName>
    </submittedName>
</protein>
<reference evidence="1" key="1">
    <citation type="submission" date="2018-11" db="EMBL/GenBank/DDBJ databases">
        <authorList>
            <consortium name="Pathogen Informatics"/>
        </authorList>
    </citation>
    <scope>NUCLEOTIDE SEQUENCE</scope>
</reference>
<organism evidence="1 2">
    <name type="scientific">Protopolystoma xenopodis</name>
    <dbReference type="NCBI Taxonomy" id="117903"/>
    <lineage>
        <taxon>Eukaryota</taxon>
        <taxon>Metazoa</taxon>
        <taxon>Spiralia</taxon>
        <taxon>Lophotrochozoa</taxon>
        <taxon>Platyhelminthes</taxon>
        <taxon>Monogenea</taxon>
        <taxon>Polyopisthocotylea</taxon>
        <taxon>Polystomatidea</taxon>
        <taxon>Polystomatidae</taxon>
        <taxon>Protopolystoma</taxon>
    </lineage>
</organism>
<gene>
    <name evidence="1" type="ORF">PXEA_LOCUS4066</name>
</gene>
<evidence type="ECO:0000313" key="2">
    <source>
        <dbReference type="Proteomes" id="UP000784294"/>
    </source>
</evidence>
<sequence>MKATPELLVPPLLQTIQSTNPRARPIFVNQLALLAECLLKETPSPLSSAEKSAGSGRLLQTCNLSSSSEITGRSDFEASPLVNQIVSALGQLTRSLLLFQTGPAAGELREAIACLAIALHRYLGDELFAQFGGGVGLVAGQNQAQVGTSSPGAGGLSGGGVNVGGLDNGGVIGTSQPDQRIVRQLETLIQAGSGHR</sequence>
<keyword evidence="2" id="KW-1185">Reference proteome</keyword>
<comment type="caution">
    <text evidence="1">The sequence shown here is derived from an EMBL/GenBank/DDBJ whole genome shotgun (WGS) entry which is preliminary data.</text>
</comment>
<dbReference type="Proteomes" id="UP000784294">
    <property type="component" value="Unassembled WGS sequence"/>
</dbReference>
<accession>A0A3S4ZS49</accession>
<dbReference type="AlphaFoldDB" id="A0A3S4ZS49"/>
<dbReference type="EMBL" id="CAAALY010009519">
    <property type="protein sequence ID" value="VEL10626.1"/>
    <property type="molecule type" value="Genomic_DNA"/>
</dbReference>
<name>A0A3S4ZS49_9PLAT</name>
<evidence type="ECO:0000313" key="1">
    <source>
        <dbReference type="EMBL" id="VEL10626.1"/>
    </source>
</evidence>